<dbReference type="GO" id="GO:0003677">
    <property type="term" value="F:DNA binding"/>
    <property type="evidence" value="ECO:0007669"/>
    <property type="project" value="UniProtKB-KW"/>
</dbReference>
<keyword evidence="5" id="KW-0539">Nucleus</keyword>
<dbReference type="SUPFAM" id="SSF46689">
    <property type="entry name" value="Homeodomain-like"/>
    <property type="match status" value="2"/>
</dbReference>
<dbReference type="PROSITE" id="PS51293">
    <property type="entry name" value="SANT"/>
    <property type="match status" value="1"/>
</dbReference>
<comment type="caution">
    <text evidence="10">The sequence shown here is derived from an EMBL/GenBank/DDBJ whole genome shotgun (WGS) entry which is preliminary data.</text>
</comment>
<keyword evidence="2" id="KW-0805">Transcription regulation</keyword>
<accession>A0AAN8VGE1</accession>
<dbReference type="NCBIfam" id="TIGR01557">
    <property type="entry name" value="myb_SHAQKYF"/>
    <property type="match status" value="1"/>
</dbReference>
<evidence type="ECO:0000259" key="7">
    <source>
        <dbReference type="PROSITE" id="PS50090"/>
    </source>
</evidence>
<keyword evidence="3" id="KW-0238">DNA-binding</keyword>
<evidence type="ECO:0000313" key="11">
    <source>
        <dbReference type="Proteomes" id="UP001370490"/>
    </source>
</evidence>
<dbReference type="InterPro" id="IPR009057">
    <property type="entry name" value="Homeodomain-like_sf"/>
</dbReference>
<dbReference type="Gene3D" id="1.10.10.60">
    <property type="entry name" value="Homeodomain-like"/>
    <property type="match status" value="2"/>
</dbReference>
<proteinExistence type="predicted"/>
<comment type="subcellular location">
    <subcellularLocation>
        <location evidence="1">Nucleus</location>
    </subcellularLocation>
</comment>
<feature type="domain" description="SANT" evidence="8">
    <location>
        <begin position="140"/>
        <end position="188"/>
    </location>
</feature>
<keyword evidence="4" id="KW-0804">Transcription</keyword>
<dbReference type="InterPro" id="IPR017884">
    <property type="entry name" value="SANT_dom"/>
</dbReference>
<dbReference type="PANTHER" id="PTHR44042:SF6">
    <property type="entry name" value="DUPLICATED HOMEODOMAIN-LIKE SUPERFAMILY PROTEIN"/>
    <property type="match status" value="1"/>
</dbReference>
<dbReference type="InterPro" id="IPR017930">
    <property type="entry name" value="Myb_dom"/>
</dbReference>
<feature type="compositionally biased region" description="Basic and acidic residues" evidence="6">
    <location>
        <begin position="130"/>
        <end position="139"/>
    </location>
</feature>
<dbReference type="PROSITE" id="PS51294">
    <property type="entry name" value="HTH_MYB"/>
    <property type="match status" value="1"/>
</dbReference>
<evidence type="ECO:0000256" key="6">
    <source>
        <dbReference type="SAM" id="MobiDB-lite"/>
    </source>
</evidence>
<evidence type="ECO:0000256" key="5">
    <source>
        <dbReference type="ARBA" id="ARBA00023242"/>
    </source>
</evidence>
<dbReference type="AlphaFoldDB" id="A0AAN8VGE1"/>
<feature type="domain" description="Myb-like" evidence="7">
    <location>
        <begin position="132"/>
        <end position="184"/>
    </location>
</feature>
<evidence type="ECO:0000259" key="8">
    <source>
        <dbReference type="PROSITE" id="PS51293"/>
    </source>
</evidence>
<evidence type="ECO:0000256" key="4">
    <source>
        <dbReference type="ARBA" id="ARBA00023163"/>
    </source>
</evidence>
<feature type="domain" description="HTH myb-type" evidence="9">
    <location>
        <begin position="132"/>
        <end position="188"/>
    </location>
</feature>
<dbReference type="Proteomes" id="UP001370490">
    <property type="component" value="Unassembled WGS sequence"/>
</dbReference>
<dbReference type="Pfam" id="PF00249">
    <property type="entry name" value="Myb_DNA-binding"/>
    <property type="match status" value="2"/>
</dbReference>
<dbReference type="InterPro" id="IPR006447">
    <property type="entry name" value="Myb_dom_plants"/>
</dbReference>
<dbReference type="PROSITE" id="PS50090">
    <property type="entry name" value="MYB_LIKE"/>
    <property type="match status" value="2"/>
</dbReference>
<reference evidence="10 11" key="1">
    <citation type="submission" date="2023-12" db="EMBL/GenBank/DDBJ databases">
        <title>A high-quality genome assembly for Dillenia turbinata (Dilleniales).</title>
        <authorList>
            <person name="Chanderbali A."/>
        </authorList>
    </citation>
    <scope>NUCLEOTIDE SEQUENCE [LARGE SCALE GENOMIC DNA]</scope>
    <source>
        <strain evidence="10">LSX21</strain>
        <tissue evidence="10">Leaf</tissue>
    </source>
</reference>
<feature type="domain" description="Myb-like" evidence="7">
    <location>
        <begin position="17"/>
        <end position="71"/>
    </location>
</feature>
<evidence type="ECO:0000256" key="2">
    <source>
        <dbReference type="ARBA" id="ARBA00023015"/>
    </source>
</evidence>
<dbReference type="CDD" id="cd00167">
    <property type="entry name" value="SANT"/>
    <property type="match status" value="2"/>
</dbReference>
<evidence type="ECO:0000256" key="1">
    <source>
        <dbReference type="ARBA" id="ARBA00004123"/>
    </source>
</evidence>
<organism evidence="10 11">
    <name type="scientific">Dillenia turbinata</name>
    <dbReference type="NCBI Taxonomy" id="194707"/>
    <lineage>
        <taxon>Eukaryota</taxon>
        <taxon>Viridiplantae</taxon>
        <taxon>Streptophyta</taxon>
        <taxon>Embryophyta</taxon>
        <taxon>Tracheophyta</taxon>
        <taxon>Spermatophyta</taxon>
        <taxon>Magnoliopsida</taxon>
        <taxon>eudicotyledons</taxon>
        <taxon>Gunneridae</taxon>
        <taxon>Pentapetalae</taxon>
        <taxon>Dilleniales</taxon>
        <taxon>Dilleniaceae</taxon>
        <taxon>Dillenia</taxon>
    </lineage>
</organism>
<evidence type="ECO:0000259" key="9">
    <source>
        <dbReference type="PROSITE" id="PS51294"/>
    </source>
</evidence>
<dbReference type="EMBL" id="JBAMMX010000009">
    <property type="protein sequence ID" value="KAK6933054.1"/>
    <property type="molecule type" value="Genomic_DNA"/>
</dbReference>
<dbReference type="FunFam" id="1.10.10.60:FF:000009">
    <property type="entry name" value="transcription factor MYB1R1"/>
    <property type="match status" value="1"/>
</dbReference>
<dbReference type="SMART" id="SM00717">
    <property type="entry name" value="SANT"/>
    <property type="match status" value="2"/>
</dbReference>
<protein>
    <submittedName>
        <fullName evidence="10">SANT/Myb domain</fullName>
    </submittedName>
</protein>
<keyword evidence="11" id="KW-1185">Reference proteome</keyword>
<feature type="region of interest" description="Disordered" evidence="6">
    <location>
        <begin position="213"/>
        <end position="233"/>
    </location>
</feature>
<sequence length="293" mass="32810">METLSPISYFSNTNWYLQEGNSTRWTREENKRFESALAIYDEETPDRWLKVAAMIPGKSVSDVQRQYMLLVEDVSDIEAGLVPIPGYFSPSFTLDLSDNHCVDALNKLYGAGAGAGAGAGGKRMPNSKPVDQERKKGVPWTEEEHRRFLLGLQKHGKGDWRNISRNFVISKTPTQVASHAQKYFLRQSSGGKEKRRPSIHDITTINFNDTCLSDENPPYSQDQPSVQPLQQKSTTAPKVLPEWNHHKDGALMVFEKTQGNLLMPTMCETATNGLKQHGQNLYSSVARHGALMG</sequence>
<dbReference type="PANTHER" id="PTHR44042">
    <property type="entry name" value="DUPLICATED HOMEODOMAIN-LIKE SUPERFAMILY PROTEIN-RELATED"/>
    <property type="match status" value="1"/>
</dbReference>
<feature type="region of interest" description="Disordered" evidence="6">
    <location>
        <begin position="115"/>
        <end position="139"/>
    </location>
</feature>
<evidence type="ECO:0000313" key="10">
    <source>
        <dbReference type="EMBL" id="KAK6933054.1"/>
    </source>
</evidence>
<dbReference type="GO" id="GO:0005634">
    <property type="term" value="C:nucleus"/>
    <property type="evidence" value="ECO:0007669"/>
    <property type="project" value="UniProtKB-SubCell"/>
</dbReference>
<gene>
    <name evidence="10" type="ORF">RJ641_035948</name>
</gene>
<name>A0AAN8VGE1_9MAGN</name>
<dbReference type="InterPro" id="IPR001005">
    <property type="entry name" value="SANT/Myb"/>
</dbReference>
<evidence type="ECO:0000256" key="3">
    <source>
        <dbReference type="ARBA" id="ARBA00023125"/>
    </source>
</evidence>
<dbReference type="FunFam" id="1.10.10.60:FF:000154">
    <property type="entry name" value="Transcription factor SRM1"/>
    <property type="match status" value="1"/>
</dbReference>